<dbReference type="Proteomes" id="UP001430614">
    <property type="component" value="Unassembled WGS sequence"/>
</dbReference>
<accession>A0ABS8KI78</accession>
<evidence type="ECO:0000313" key="2">
    <source>
        <dbReference type="Proteomes" id="UP001430614"/>
    </source>
</evidence>
<keyword evidence="2" id="KW-1185">Reference proteome</keyword>
<sequence length="72" mass="8011">MTPIKLRVPCDEARDLLDDLTAWASTSGIDPGLSTLGESGVPSNTGSPILYEVYVSESFFEQFPQWRTFIEQ</sequence>
<proteinExistence type="predicted"/>
<gene>
    <name evidence="1" type="ORF">LJ655_21765</name>
</gene>
<dbReference type="RefSeq" id="WP_230563289.1">
    <property type="nucleotide sequence ID" value="NZ_JAJITC010000012.1"/>
</dbReference>
<reference evidence="1 2" key="1">
    <citation type="submission" date="2021-11" db="EMBL/GenBank/DDBJ databases">
        <authorList>
            <person name="Oh E.-T."/>
            <person name="Kim S.-B."/>
        </authorList>
    </citation>
    <scope>NUCLEOTIDE SEQUENCE [LARGE SCALE GENOMIC DNA]</scope>
    <source>
        <strain evidence="1 2">MMS20-SJTN17</strain>
    </source>
</reference>
<dbReference type="EMBL" id="JAJITC010000012">
    <property type="protein sequence ID" value="MCC8404475.1"/>
    <property type="molecule type" value="Genomic_DNA"/>
</dbReference>
<comment type="caution">
    <text evidence="1">The sequence shown here is derived from an EMBL/GenBank/DDBJ whole genome shotgun (WGS) entry which is preliminary data.</text>
</comment>
<protein>
    <submittedName>
        <fullName evidence="1">Uncharacterized protein</fullName>
    </submittedName>
</protein>
<evidence type="ECO:0000313" key="1">
    <source>
        <dbReference type="EMBL" id="MCC8404475.1"/>
    </source>
</evidence>
<name>A0ABS8KI78_9BURK</name>
<organism evidence="1 2">
    <name type="scientific">Paraburkholderia translucens</name>
    <dbReference type="NCBI Taxonomy" id="2886945"/>
    <lineage>
        <taxon>Bacteria</taxon>
        <taxon>Pseudomonadati</taxon>
        <taxon>Pseudomonadota</taxon>
        <taxon>Betaproteobacteria</taxon>
        <taxon>Burkholderiales</taxon>
        <taxon>Burkholderiaceae</taxon>
        <taxon>Paraburkholderia</taxon>
    </lineage>
</organism>